<accession>A0A2P6QPK7</accession>
<reference evidence="1 2" key="1">
    <citation type="journal article" date="2018" name="Nat. Genet.">
        <title>The Rosa genome provides new insights in the design of modern roses.</title>
        <authorList>
            <person name="Bendahmane M."/>
        </authorList>
    </citation>
    <scope>NUCLEOTIDE SEQUENCE [LARGE SCALE GENOMIC DNA]</scope>
    <source>
        <strain evidence="2">cv. Old Blush</strain>
    </source>
</reference>
<organism evidence="1 2">
    <name type="scientific">Rosa chinensis</name>
    <name type="common">China rose</name>
    <dbReference type="NCBI Taxonomy" id="74649"/>
    <lineage>
        <taxon>Eukaryota</taxon>
        <taxon>Viridiplantae</taxon>
        <taxon>Streptophyta</taxon>
        <taxon>Embryophyta</taxon>
        <taxon>Tracheophyta</taxon>
        <taxon>Spermatophyta</taxon>
        <taxon>Magnoliopsida</taxon>
        <taxon>eudicotyledons</taxon>
        <taxon>Gunneridae</taxon>
        <taxon>Pentapetalae</taxon>
        <taxon>rosids</taxon>
        <taxon>fabids</taxon>
        <taxon>Rosales</taxon>
        <taxon>Rosaceae</taxon>
        <taxon>Rosoideae</taxon>
        <taxon>Rosoideae incertae sedis</taxon>
        <taxon>Rosa</taxon>
    </lineage>
</organism>
<sequence length="68" mass="7610">MIHWIGEATYKSLTCLPTCWTKGLGGVDEKDVRKALKGRSEAEVKRVIDILMGELISYLILFIELASV</sequence>
<keyword evidence="2" id="KW-1185">Reference proteome</keyword>
<name>A0A2P6QPK7_ROSCH</name>
<dbReference type="EMBL" id="PDCK01000042">
    <property type="protein sequence ID" value="PRQ36097.1"/>
    <property type="molecule type" value="Genomic_DNA"/>
</dbReference>
<evidence type="ECO:0000313" key="2">
    <source>
        <dbReference type="Proteomes" id="UP000238479"/>
    </source>
</evidence>
<evidence type="ECO:0000313" key="1">
    <source>
        <dbReference type="EMBL" id="PRQ36097.1"/>
    </source>
</evidence>
<dbReference type="Gramene" id="PRQ36097">
    <property type="protein sequence ID" value="PRQ36097"/>
    <property type="gene ID" value="RchiOBHm_Chr4g0387681"/>
</dbReference>
<proteinExistence type="predicted"/>
<dbReference type="AlphaFoldDB" id="A0A2P6QPK7"/>
<gene>
    <name evidence="1" type="ORF">RchiOBHm_Chr4g0387681</name>
</gene>
<protein>
    <submittedName>
        <fullName evidence="1">Uncharacterized protein</fullName>
    </submittedName>
</protein>
<dbReference type="Proteomes" id="UP000238479">
    <property type="component" value="Chromosome 4"/>
</dbReference>
<comment type="caution">
    <text evidence="1">The sequence shown here is derived from an EMBL/GenBank/DDBJ whole genome shotgun (WGS) entry which is preliminary data.</text>
</comment>